<proteinExistence type="predicted"/>
<dbReference type="CDD" id="cd07724">
    <property type="entry name" value="POD-like_MBL-fold"/>
    <property type="match status" value="1"/>
</dbReference>
<dbReference type="InterPro" id="IPR001279">
    <property type="entry name" value="Metallo-B-lactamas"/>
</dbReference>
<dbReference type="InterPro" id="IPR036866">
    <property type="entry name" value="RibonucZ/Hydroxyglut_hydro"/>
</dbReference>
<dbReference type="Gene3D" id="3.60.15.10">
    <property type="entry name" value="Ribonuclease Z/Hydroxyacylglutathione hydrolase-like"/>
    <property type="match status" value="1"/>
</dbReference>
<sequence length="273" mass="30863">MDVQYFFDKETSTLTYIVYDAKTRDAIIIDPVLNYSAETDKTTTDSLKLVTDFIKLHNLHPIYSLETHAHADHLSSSHHLKDIYPDIKIAISKHIVTVQKAFKDIVHMPVEFKPDGSQFDKLIEDDEDFSAGSIKIHAIPTPGHTPACMSFHINNMVFTGDALFIEDGGTGRCDFPNGSAEDLYHSIHENLYSLPENTIVFVGHDYQPNGRELRFETTIGASKRSNCHLKSETTKDEYVNFREARDKTLKTPKLLVPSIRVNINAGIVLEEKN</sequence>
<dbReference type="RefSeq" id="WP_323575814.1">
    <property type="nucleotide sequence ID" value="NZ_JAYGJQ010000001.1"/>
</dbReference>
<dbReference type="PANTHER" id="PTHR43084">
    <property type="entry name" value="PERSULFIDE DIOXYGENASE ETHE1"/>
    <property type="match status" value="1"/>
</dbReference>
<dbReference type="Proteomes" id="UP001302274">
    <property type="component" value="Unassembled WGS sequence"/>
</dbReference>
<dbReference type="InterPro" id="IPR051682">
    <property type="entry name" value="Mito_Persulfide_Diox"/>
</dbReference>
<evidence type="ECO:0000259" key="2">
    <source>
        <dbReference type="SMART" id="SM00849"/>
    </source>
</evidence>
<accession>A0ABU5VSV3</accession>
<dbReference type="PANTHER" id="PTHR43084:SF1">
    <property type="entry name" value="PERSULFIDE DIOXYGENASE ETHE1, MITOCHONDRIAL"/>
    <property type="match status" value="1"/>
</dbReference>
<keyword evidence="4" id="KW-1185">Reference proteome</keyword>
<dbReference type="InterPro" id="IPR044528">
    <property type="entry name" value="POD-like_MBL-fold"/>
</dbReference>
<dbReference type="Pfam" id="PF00753">
    <property type="entry name" value="Lactamase_B"/>
    <property type="match status" value="1"/>
</dbReference>
<feature type="domain" description="Metallo-beta-lactamase" evidence="2">
    <location>
        <begin position="12"/>
        <end position="204"/>
    </location>
</feature>
<keyword evidence="1" id="KW-0479">Metal-binding</keyword>
<comment type="caution">
    <text evidence="3">The sequence shown here is derived from an EMBL/GenBank/DDBJ whole genome shotgun (WGS) entry which is preliminary data.</text>
</comment>
<name>A0ABU5VSV3_9BACT</name>
<protein>
    <submittedName>
        <fullName evidence="3">MBL fold metallo-hydrolase</fullName>
    </submittedName>
</protein>
<dbReference type="SMART" id="SM00849">
    <property type="entry name" value="Lactamase_B"/>
    <property type="match status" value="1"/>
</dbReference>
<organism evidence="3 4">
    <name type="scientific">Bacteriovorax antarcticus</name>
    <dbReference type="NCBI Taxonomy" id="3088717"/>
    <lineage>
        <taxon>Bacteria</taxon>
        <taxon>Pseudomonadati</taxon>
        <taxon>Bdellovibrionota</taxon>
        <taxon>Bacteriovoracia</taxon>
        <taxon>Bacteriovoracales</taxon>
        <taxon>Bacteriovoracaceae</taxon>
        <taxon>Bacteriovorax</taxon>
    </lineage>
</organism>
<evidence type="ECO:0000313" key="4">
    <source>
        <dbReference type="Proteomes" id="UP001302274"/>
    </source>
</evidence>
<evidence type="ECO:0000313" key="3">
    <source>
        <dbReference type="EMBL" id="MEA9356137.1"/>
    </source>
</evidence>
<gene>
    <name evidence="3" type="ORF">SHI21_07990</name>
</gene>
<reference evidence="3 4" key="1">
    <citation type="submission" date="2023-11" db="EMBL/GenBank/DDBJ databases">
        <title>A Novel Polar Bacteriovorax (B. antarcticus) Isolated from the Biocrust in Antarctica.</title>
        <authorList>
            <person name="Mun W."/>
            <person name="Choi S.Y."/>
            <person name="Mitchell R.J."/>
        </authorList>
    </citation>
    <scope>NUCLEOTIDE SEQUENCE [LARGE SCALE GENOMIC DNA]</scope>
    <source>
        <strain evidence="3 4">PP10</strain>
    </source>
</reference>
<dbReference type="SUPFAM" id="SSF56281">
    <property type="entry name" value="Metallo-hydrolase/oxidoreductase"/>
    <property type="match status" value="1"/>
</dbReference>
<evidence type="ECO:0000256" key="1">
    <source>
        <dbReference type="ARBA" id="ARBA00022723"/>
    </source>
</evidence>
<dbReference type="EMBL" id="JAYGJQ010000001">
    <property type="protein sequence ID" value="MEA9356137.1"/>
    <property type="molecule type" value="Genomic_DNA"/>
</dbReference>